<sequence>MTRRSFTRRFVFLAAPAALVAGAMVAPTSAFAAPATPRAITMDEQGAGRGDRHHRDTGMSATKWTQTKDAASGIAVKLPGKPMMRKIPTESALDYQGRVYAVRTSDGFMYFAVFDIEGAGPGELSQLVEGTRQGMAEDFGGAAITRQKHLTSDGHAAVDARLNSMKGKPVVTVTRLVADDEHVVQVVTVGSQAHEKSVDNAQAQAVASLRFP</sequence>
<comment type="caution">
    <text evidence="2">The sequence shown here is derived from an EMBL/GenBank/DDBJ whole genome shotgun (WGS) entry which is preliminary data.</text>
</comment>
<gene>
    <name evidence="2" type="ORF">GCM10023335_20230</name>
</gene>
<dbReference type="EMBL" id="BAABKB010000004">
    <property type="protein sequence ID" value="GAA5004170.1"/>
    <property type="molecule type" value="Genomic_DNA"/>
</dbReference>
<keyword evidence="3" id="KW-1185">Reference proteome</keyword>
<evidence type="ECO:0000256" key="1">
    <source>
        <dbReference type="SAM" id="SignalP"/>
    </source>
</evidence>
<keyword evidence="1" id="KW-0732">Signal</keyword>
<dbReference type="RefSeq" id="WP_345644848.1">
    <property type="nucleotide sequence ID" value="NZ_BAABKB010000004.1"/>
</dbReference>
<feature type="signal peptide" evidence="1">
    <location>
        <begin position="1"/>
        <end position="32"/>
    </location>
</feature>
<dbReference type="PROSITE" id="PS51318">
    <property type="entry name" value="TAT"/>
    <property type="match status" value="1"/>
</dbReference>
<accession>A0ABP9IR50</accession>
<dbReference type="InterPro" id="IPR006311">
    <property type="entry name" value="TAT_signal"/>
</dbReference>
<dbReference type="Proteomes" id="UP001501759">
    <property type="component" value="Unassembled WGS sequence"/>
</dbReference>
<evidence type="ECO:0000313" key="3">
    <source>
        <dbReference type="Proteomes" id="UP001501759"/>
    </source>
</evidence>
<feature type="chain" id="PRO_5045635596" evidence="1">
    <location>
        <begin position="33"/>
        <end position="212"/>
    </location>
</feature>
<organism evidence="2 3">
    <name type="scientific">Streptomyces siamensis</name>
    <dbReference type="NCBI Taxonomy" id="1274986"/>
    <lineage>
        <taxon>Bacteria</taxon>
        <taxon>Bacillati</taxon>
        <taxon>Actinomycetota</taxon>
        <taxon>Actinomycetes</taxon>
        <taxon>Kitasatosporales</taxon>
        <taxon>Streptomycetaceae</taxon>
        <taxon>Streptomyces</taxon>
    </lineage>
</organism>
<name>A0ABP9IR50_9ACTN</name>
<reference evidence="3" key="1">
    <citation type="journal article" date="2019" name="Int. J. Syst. Evol. Microbiol.">
        <title>The Global Catalogue of Microorganisms (GCM) 10K type strain sequencing project: providing services to taxonomists for standard genome sequencing and annotation.</title>
        <authorList>
            <consortium name="The Broad Institute Genomics Platform"/>
            <consortium name="The Broad Institute Genome Sequencing Center for Infectious Disease"/>
            <person name="Wu L."/>
            <person name="Ma J."/>
        </authorList>
    </citation>
    <scope>NUCLEOTIDE SEQUENCE [LARGE SCALE GENOMIC DNA]</scope>
    <source>
        <strain evidence="3">JCM 18409</strain>
    </source>
</reference>
<evidence type="ECO:0000313" key="2">
    <source>
        <dbReference type="EMBL" id="GAA5004170.1"/>
    </source>
</evidence>
<protein>
    <submittedName>
        <fullName evidence="2">Uncharacterized protein</fullName>
    </submittedName>
</protein>
<proteinExistence type="predicted"/>